<evidence type="ECO:0000313" key="2">
    <source>
        <dbReference type="Proteomes" id="UP001209878"/>
    </source>
</evidence>
<protein>
    <submittedName>
        <fullName evidence="1">Uncharacterized protein</fullName>
    </submittedName>
</protein>
<gene>
    <name evidence="1" type="ORF">NP493_1627g01028</name>
</gene>
<keyword evidence="2" id="KW-1185">Reference proteome</keyword>
<evidence type="ECO:0000313" key="1">
    <source>
        <dbReference type="EMBL" id="KAK2160705.1"/>
    </source>
</evidence>
<dbReference type="Proteomes" id="UP001209878">
    <property type="component" value="Unassembled WGS sequence"/>
</dbReference>
<dbReference type="EMBL" id="JAODUO010001627">
    <property type="protein sequence ID" value="KAK2160705.1"/>
    <property type="molecule type" value="Genomic_DNA"/>
</dbReference>
<comment type="caution">
    <text evidence="1">The sequence shown here is derived from an EMBL/GenBank/DDBJ whole genome shotgun (WGS) entry which is preliminary data.</text>
</comment>
<name>A0AAD9N8G0_RIDPI</name>
<reference evidence="1" key="1">
    <citation type="journal article" date="2023" name="Mol. Biol. Evol.">
        <title>Third-Generation Sequencing Reveals the Adaptive Role of the Epigenome in Three Deep-Sea Polychaetes.</title>
        <authorList>
            <person name="Perez M."/>
            <person name="Aroh O."/>
            <person name="Sun Y."/>
            <person name="Lan Y."/>
            <person name="Juniper S.K."/>
            <person name="Young C.R."/>
            <person name="Angers B."/>
            <person name="Qian P.Y."/>
        </authorList>
    </citation>
    <scope>NUCLEOTIDE SEQUENCE</scope>
    <source>
        <strain evidence="1">R07B-5</strain>
    </source>
</reference>
<proteinExistence type="predicted"/>
<dbReference type="AlphaFoldDB" id="A0AAD9N8G0"/>
<sequence>MCCCVEPWASLFTRHCSNSLSCVNTFNS</sequence>
<organism evidence="1 2">
    <name type="scientific">Ridgeia piscesae</name>
    <name type="common">Tubeworm</name>
    <dbReference type="NCBI Taxonomy" id="27915"/>
    <lineage>
        <taxon>Eukaryota</taxon>
        <taxon>Metazoa</taxon>
        <taxon>Spiralia</taxon>
        <taxon>Lophotrochozoa</taxon>
        <taxon>Annelida</taxon>
        <taxon>Polychaeta</taxon>
        <taxon>Sedentaria</taxon>
        <taxon>Canalipalpata</taxon>
        <taxon>Sabellida</taxon>
        <taxon>Siboglinidae</taxon>
        <taxon>Ridgeia</taxon>
    </lineage>
</organism>
<accession>A0AAD9N8G0</accession>